<name>A0A196SAY9_BLAHN</name>
<evidence type="ECO:0000313" key="3">
    <source>
        <dbReference type="Proteomes" id="UP000078348"/>
    </source>
</evidence>
<comment type="caution">
    <text evidence="2">The sequence shown here is derived from an EMBL/GenBank/DDBJ whole genome shotgun (WGS) entry which is preliminary data.</text>
</comment>
<dbReference type="PANTHER" id="PTHR35134">
    <property type="entry name" value="NUCLEOTIDASE YQFW-RELATED"/>
    <property type="match status" value="1"/>
</dbReference>
<dbReference type="InterPro" id="IPR023214">
    <property type="entry name" value="HAD_sf"/>
</dbReference>
<dbReference type="Pfam" id="PF06941">
    <property type="entry name" value="NT5C"/>
    <property type="match status" value="1"/>
</dbReference>
<dbReference type="AlphaFoldDB" id="A0A196SAY9"/>
<sequence>MQAIKPIIGLDLDECLGQFVFNLALFYNAKHGTHLTVDDFHSYSFWEVWGGTKEEASEVISEFFKSPLFLNGIPVVEGAFEALTQLNAKYDIYIVTSRHKCIESITRSWISQHFPGLIKDIFVGNLWNEEGKKITKKEMCEKIGASVLIDDNWNYVNECKSVVKVPILFGVYGWNRRKDPKDYEGMVCCKNWEEVVNALMN</sequence>
<keyword evidence="3" id="KW-1185">Reference proteome</keyword>
<dbReference type="PANTHER" id="PTHR35134:SF2">
    <property type="entry name" value="NUCLEOTIDASE YQFW-RELATED"/>
    <property type="match status" value="1"/>
</dbReference>
<evidence type="ECO:0008006" key="4">
    <source>
        <dbReference type="Google" id="ProtNLM"/>
    </source>
</evidence>
<reference evidence="2 3" key="1">
    <citation type="submission" date="2016-05" db="EMBL/GenBank/DDBJ databases">
        <title>Nuclear genome of Blastocystis sp. subtype 1 NandII.</title>
        <authorList>
            <person name="Gentekaki E."/>
            <person name="Curtis B."/>
            <person name="Stairs C."/>
            <person name="Eme L."/>
            <person name="Herman E."/>
            <person name="Klimes V."/>
            <person name="Arias M.C."/>
            <person name="Elias M."/>
            <person name="Hilliou F."/>
            <person name="Klute M."/>
            <person name="Malik S.-B."/>
            <person name="Pightling A."/>
            <person name="Rachubinski R."/>
            <person name="Salas D."/>
            <person name="Schlacht A."/>
            <person name="Suga H."/>
            <person name="Archibald J."/>
            <person name="Ball S.G."/>
            <person name="Clark G."/>
            <person name="Dacks J."/>
            <person name="Van Der Giezen M."/>
            <person name="Tsaousis A."/>
            <person name="Roger A."/>
        </authorList>
    </citation>
    <scope>NUCLEOTIDE SEQUENCE [LARGE SCALE GENOMIC DNA]</scope>
    <source>
        <strain evidence="3">ATCC 50177 / NandII</strain>
    </source>
</reference>
<dbReference type="InterPro" id="IPR010708">
    <property type="entry name" value="5'(3')-deoxyribonucleotidase"/>
</dbReference>
<dbReference type="SUPFAM" id="SSF56784">
    <property type="entry name" value="HAD-like"/>
    <property type="match status" value="1"/>
</dbReference>
<feature type="active site" description="Proton donor" evidence="1">
    <location>
        <position position="13"/>
    </location>
</feature>
<dbReference type="GO" id="GO:0009264">
    <property type="term" value="P:deoxyribonucleotide catabolic process"/>
    <property type="evidence" value="ECO:0007669"/>
    <property type="project" value="InterPro"/>
</dbReference>
<dbReference type="Proteomes" id="UP000078348">
    <property type="component" value="Unassembled WGS sequence"/>
</dbReference>
<evidence type="ECO:0000313" key="2">
    <source>
        <dbReference type="EMBL" id="OAO14215.1"/>
    </source>
</evidence>
<proteinExistence type="predicted"/>
<dbReference type="InterPro" id="IPR052419">
    <property type="entry name" value="5_3-deoxyribonucleotidase-like"/>
</dbReference>
<dbReference type="STRING" id="478820.A0A196SAY9"/>
<dbReference type="OrthoDB" id="10248475at2759"/>
<organism evidence="2 3">
    <name type="scientific">Blastocystis sp. subtype 1 (strain ATCC 50177 / NandII)</name>
    <dbReference type="NCBI Taxonomy" id="478820"/>
    <lineage>
        <taxon>Eukaryota</taxon>
        <taxon>Sar</taxon>
        <taxon>Stramenopiles</taxon>
        <taxon>Bigyra</taxon>
        <taxon>Opalozoa</taxon>
        <taxon>Opalinata</taxon>
        <taxon>Blastocystidae</taxon>
        <taxon>Blastocystis</taxon>
    </lineage>
</organism>
<dbReference type="InterPro" id="IPR036412">
    <property type="entry name" value="HAD-like_sf"/>
</dbReference>
<accession>A0A196SAY9</accession>
<dbReference type="EMBL" id="LXWW01000281">
    <property type="protein sequence ID" value="OAO14215.1"/>
    <property type="molecule type" value="Genomic_DNA"/>
</dbReference>
<protein>
    <recommendedName>
        <fullName evidence="4">5'-nucleotidase</fullName>
    </recommendedName>
</protein>
<gene>
    <name evidence="2" type="ORF">AV274_4138</name>
</gene>
<feature type="active site" description="Nucleophile" evidence="1">
    <location>
        <position position="11"/>
    </location>
</feature>
<dbReference type="GO" id="GO:0008253">
    <property type="term" value="F:5'-nucleotidase activity"/>
    <property type="evidence" value="ECO:0007669"/>
    <property type="project" value="InterPro"/>
</dbReference>
<dbReference type="Gene3D" id="3.40.50.1000">
    <property type="entry name" value="HAD superfamily/HAD-like"/>
    <property type="match status" value="1"/>
</dbReference>
<evidence type="ECO:0000256" key="1">
    <source>
        <dbReference type="PIRSR" id="PIRSR610708-1"/>
    </source>
</evidence>